<evidence type="ECO:0000313" key="2">
    <source>
        <dbReference type="Proteomes" id="UP001597045"/>
    </source>
</evidence>
<sequence length="189" mass="20384">MRKILLVVVGALVVVALGLGVFLYVNGHRDKGVAKSATAVPTECQVSQDALRQAHTTNPWHFSVPAPDKDGVRRIQCYWQQTKGEDGVDARYLGVNISHHPDAASATNEFTTWSHDAQRVPAIGDEAATRHNPDFDQMTDLEVVAHKGTTVVRVGLTAADQGFFSASPTPADKVQEMASAIARDVLSRA</sequence>
<dbReference type="EMBL" id="JBHTIS010000505">
    <property type="protein sequence ID" value="MFD1046058.1"/>
    <property type="molecule type" value="Genomic_DNA"/>
</dbReference>
<keyword evidence="2" id="KW-1185">Reference proteome</keyword>
<name>A0ABW3M5R6_9PSEU</name>
<comment type="caution">
    <text evidence="1">The sequence shown here is derived from an EMBL/GenBank/DDBJ whole genome shotgun (WGS) entry which is preliminary data.</text>
</comment>
<accession>A0ABW3M5R6</accession>
<organism evidence="1 2">
    <name type="scientific">Kibdelosporangium lantanae</name>
    <dbReference type="NCBI Taxonomy" id="1497396"/>
    <lineage>
        <taxon>Bacteria</taxon>
        <taxon>Bacillati</taxon>
        <taxon>Actinomycetota</taxon>
        <taxon>Actinomycetes</taxon>
        <taxon>Pseudonocardiales</taxon>
        <taxon>Pseudonocardiaceae</taxon>
        <taxon>Kibdelosporangium</taxon>
    </lineage>
</organism>
<protein>
    <recommendedName>
        <fullName evidence="3">DUF3558 domain-containing protein</fullName>
    </recommendedName>
</protein>
<proteinExistence type="predicted"/>
<dbReference type="Proteomes" id="UP001597045">
    <property type="component" value="Unassembled WGS sequence"/>
</dbReference>
<gene>
    <name evidence="1" type="ORF">ACFQ1S_11020</name>
</gene>
<evidence type="ECO:0008006" key="3">
    <source>
        <dbReference type="Google" id="ProtNLM"/>
    </source>
</evidence>
<reference evidence="2" key="1">
    <citation type="journal article" date="2019" name="Int. J. Syst. Evol. Microbiol.">
        <title>The Global Catalogue of Microorganisms (GCM) 10K type strain sequencing project: providing services to taxonomists for standard genome sequencing and annotation.</title>
        <authorList>
            <consortium name="The Broad Institute Genomics Platform"/>
            <consortium name="The Broad Institute Genome Sequencing Center for Infectious Disease"/>
            <person name="Wu L."/>
            <person name="Ma J."/>
        </authorList>
    </citation>
    <scope>NUCLEOTIDE SEQUENCE [LARGE SCALE GENOMIC DNA]</scope>
    <source>
        <strain evidence="2">JCM 31486</strain>
    </source>
</reference>
<evidence type="ECO:0000313" key="1">
    <source>
        <dbReference type="EMBL" id="MFD1046058.1"/>
    </source>
</evidence>